<reference evidence="1 2" key="1">
    <citation type="submission" date="2019-05" db="EMBL/GenBank/DDBJ databases">
        <title>Another draft genome of Portunus trituberculatus and its Hox gene families provides insights of decapod evolution.</title>
        <authorList>
            <person name="Jeong J.-H."/>
            <person name="Song I."/>
            <person name="Kim S."/>
            <person name="Choi T."/>
            <person name="Kim D."/>
            <person name="Ryu S."/>
            <person name="Kim W."/>
        </authorList>
    </citation>
    <scope>NUCLEOTIDE SEQUENCE [LARGE SCALE GENOMIC DNA]</scope>
    <source>
        <tissue evidence="1">Muscle</tissue>
    </source>
</reference>
<keyword evidence="2" id="KW-1185">Reference proteome</keyword>
<comment type="caution">
    <text evidence="1">The sequence shown here is derived from an EMBL/GenBank/DDBJ whole genome shotgun (WGS) entry which is preliminary data.</text>
</comment>
<gene>
    <name evidence="1" type="ORF">E2C01_035444</name>
</gene>
<dbReference type="EMBL" id="VSRR010005205">
    <property type="protein sequence ID" value="MPC41836.1"/>
    <property type="molecule type" value="Genomic_DNA"/>
</dbReference>
<accession>A0A5B7F963</accession>
<dbReference type="AlphaFoldDB" id="A0A5B7F963"/>
<proteinExistence type="predicted"/>
<evidence type="ECO:0000313" key="1">
    <source>
        <dbReference type="EMBL" id="MPC41836.1"/>
    </source>
</evidence>
<sequence length="417" mass="44698">MTDTKVFASHLTAQHSTPHHTSPHLTVHITTPHHTYITSPPLTKTLTTPALRLLSKTHLNTYTPACHTTPWGEWHTNTTPLEASVFKEEITVCISCSFKQHCGLISYTSEARVAWRPDRHLQTPPTHRQVGRLQLPPGRGGLHTGHRTPGCCGWQLTDRHSCCCASIMTLSIWHAIILPPVPGPHWCPADEWIEPQLGPAPGPWYQPSLLGQGGLVGLLCGGSSLLAQQVAHLVAAAVTVGAQQVAAGGTLLLLTLSAGEQVLWSGWRGRWGPCGWGGAAGVVVLTGSPHQLPPLHSGLFLTLGAHQHIAASEATGTGQAGTLCPHVVLLAHRAAILGLAVAPPPPQLVQHAAKECCGASRGSADVWLVSRWGRGSPGVSVAHVHLQQTRQRLLQRLKRLHRQTCAIQVEAPQTLHR</sequence>
<organism evidence="1 2">
    <name type="scientific">Portunus trituberculatus</name>
    <name type="common">Swimming crab</name>
    <name type="synonym">Neptunus trituberculatus</name>
    <dbReference type="NCBI Taxonomy" id="210409"/>
    <lineage>
        <taxon>Eukaryota</taxon>
        <taxon>Metazoa</taxon>
        <taxon>Ecdysozoa</taxon>
        <taxon>Arthropoda</taxon>
        <taxon>Crustacea</taxon>
        <taxon>Multicrustacea</taxon>
        <taxon>Malacostraca</taxon>
        <taxon>Eumalacostraca</taxon>
        <taxon>Eucarida</taxon>
        <taxon>Decapoda</taxon>
        <taxon>Pleocyemata</taxon>
        <taxon>Brachyura</taxon>
        <taxon>Eubrachyura</taxon>
        <taxon>Portunoidea</taxon>
        <taxon>Portunidae</taxon>
        <taxon>Portuninae</taxon>
        <taxon>Portunus</taxon>
    </lineage>
</organism>
<dbReference type="Proteomes" id="UP000324222">
    <property type="component" value="Unassembled WGS sequence"/>
</dbReference>
<name>A0A5B7F963_PORTR</name>
<evidence type="ECO:0000313" key="2">
    <source>
        <dbReference type="Proteomes" id="UP000324222"/>
    </source>
</evidence>
<protein>
    <submittedName>
        <fullName evidence="1">Uncharacterized protein</fullName>
    </submittedName>
</protein>